<evidence type="ECO:0000313" key="4">
    <source>
        <dbReference type="Proteomes" id="UP001164286"/>
    </source>
</evidence>
<evidence type="ECO:0000256" key="2">
    <source>
        <dbReference type="SAM" id="Phobius"/>
    </source>
</evidence>
<keyword evidence="4" id="KW-1185">Reference proteome</keyword>
<dbReference type="GeneID" id="77725558"/>
<feature type="compositionally biased region" description="Low complexity" evidence="1">
    <location>
        <begin position="103"/>
        <end position="114"/>
    </location>
</feature>
<feature type="compositionally biased region" description="Polar residues" evidence="1">
    <location>
        <begin position="44"/>
        <end position="54"/>
    </location>
</feature>
<feature type="transmembrane region" description="Helical" evidence="2">
    <location>
        <begin position="256"/>
        <end position="276"/>
    </location>
</feature>
<accession>A0AA38H3F9</accession>
<dbReference type="RefSeq" id="XP_052941828.1">
    <property type="nucleotide sequence ID" value="XM_053086357.1"/>
</dbReference>
<feature type="transmembrane region" description="Helical" evidence="2">
    <location>
        <begin position="553"/>
        <end position="578"/>
    </location>
</feature>
<sequence length="693" mass="76810">MSTPEPSSPESLDGPSVPVDTPQRSKTAPLPHKLDEPGSEPEQEGTSSTAQPAQSFALGPVVTTPSKTSPAPSVAPDETSSDNALSLRLSKTPSPPKPPPLPALRRTASNLSSGSSGGGAGREKKRLRFTQISPDGEEREKEEGEEEGVFFPGSSSYEDAEAGRGKGKRRIPPDQGWLRSDPGTPNLAETADQIKRTLSLARLDTLLQANERDRLLAEVSRAGLELVWRNKDAKKLYPRDPERAGILALKRGLRSFLLAFSVRAGVNVLLLLFRTLRRKGLRVQLILHAIFGAEPFRFGATIGTFTFLNTLTLHLLRLAPPLSYLRRRFRAGFNHKPSFGPPEREGAEGERRWQAAVAGAVGSLGLLWETKARRRGVAQQMFVRGLQGSYNQYAPKMGVRIPHGDVLLFGLCCGQIMFAWLLSPETIPREYNKWILSAFRGPECAVLANRTAVRQGIIEPAHIQMALDHKHVTPGNTVRLRRFLEMAKEGQGWKVPATIPCEILHPATDGCVENNFKRFFEVFRFMVPAYSALHLIPTLVLRRQSLQRDPLRILLRVVLGITRSCSFLGGFVFIYHALFCLRSQTILQGWSPKWAERGLRRKETFWGIGFATCASLFLEDKKRRAELAMYVLPRALESAWSTLRKRAYVPIVPFGETILGAAAMAMVMDAYKHQPGALSGIVRRLMFQLVGPV</sequence>
<feature type="transmembrane region" description="Helical" evidence="2">
    <location>
        <begin position="296"/>
        <end position="319"/>
    </location>
</feature>
<feature type="compositionally biased region" description="Polar residues" evidence="1">
    <location>
        <begin position="1"/>
        <end position="10"/>
    </location>
</feature>
<evidence type="ECO:0000256" key="1">
    <source>
        <dbReference type="SAM" id="MobiDB-lite"/>
    </source>
</evidence>
<dbReference type="EMBL" id="JAKWFO010000016">
    <property type="protein sequence ID" value="KAI9632051.1"/>
    <property type="molecule type" value="Genomic_DNA"/>
</dbReference>
<evidence type="ECO:0008006" key="5">
    <source>
        <dbReference type="Google" id="ProtNLM"/>
    </source>
</evidence>
<keyword evidence="2" id="KW-0812">Transmembrane</keyword>
<feature type="region of interest" description="Disordered" evidence="1">
    <location>
        <begin position="1"/>
        <end position="186"/>
    </location>
</feature>
<dbReference type="PANTHER" id="PTHR12459:SF6">
    <property type="entry name" value="GB|AAD46013.1"/>
    <property type="match status" value="1"/>
</dbReference>
<keyword evidence="2" id="KW-1133">Transmembrane helix</keyword>
<name>A0AA38H3F9_9TREE</name>
<evidence type="ECO:0000313" key="3">
    <source>
        <dbReference type="EMBL" id="KAI9632051.1"/>
    </source>
</evidence>
<feature type="transmembrane region" description="Helical" evidence="2">
    <location>
        <begin position="522"/>
        <end position="541"/>
    </location>
</feature>
<organism evidence="3 4">
    <name type="scientific">Dioszegia hungarica</name>
    <dbReference type="NCBI Taxonomy" id="4972"/>
    <lineage>
        <taxon>Eukaryota</taxon>
        <taxon>Fungi</taxon>
        <taxon>Dikarya</taxon>
        <taxon>Basidiomycota</taxon>
        <taxon>Agaricomycotina</taxon>
        <taxon>Tremellomycetes</taxon>
        <taxon>Tremellales</taxon>
        <taxon>Bulleribasidiaceae</taxon>
        <taxon>Dioszegia</taxon>
    </lineage>
</organism>
<protein>
    <recommendedName>
        <fullName evidence="5">Transmembrane protein 135 N-terminal domain-containing protein</fullName>
    </recommendedName>
</protein>
<comment type="caution">
    <text evidence="3">The sequence shown here is derived from an EMBL/GenBank/DDBJ whole genome shotgun (WGS) entry which is preliminary data.</text>
</comment>
<keyword evidence="2" id="KW-0472">Membrane</keyword>
<gene>
    <name evidence="3" type="ORF">MKK02DRAFT_21065</name>
</gene>
<dbReference type="InterPro" id="IPR026749">
    <property type="entry name" value="Tmem135"/>
</dbReference>
<proteinExistence type="predicted"/>
<feature type="compositionally biased region" description="Pro residues" evidence="1">
    <location>
        <begin position="93"/>
        <end position="102"/>
    </location>
</feature>
<reference evidence="3" key="1">
    <citation type="journal article" date="2022" name="G3 (Bethesda)">
        <title>High quality genome of the basidiomycete yeast Dioszegia hungarica PDD-24b-2 isolated from cloud water.</title>
        <authorList>
            <person name="Jarrige D."/>
            <person name="Haridas S."/>
            <person name="Bleykasten-Grosshans C."/>
            <person name="Joly M."/>
            <person name="Nadalig T."/>
            <person name="Sancelme M."/>
            <person name="Vuilleumier S."/>
            <person name="Grigoriev I.V."/>
            <person name="Amato P."/>
            <person name="Bringel F."/>
        </authorList>
    </citation>
    <scope>NUCLEOTIDE SEQUENCE</scope>
    <source>
        <strain evidence="3">PDD-24b-2</strain>
    </source>
</reference>
<dbReference type="Proteomes" id="UP001164286">
    <property type="component" value="Unassembled WGS sequence"/>
</dbReference>
<dbReference type="PANTHER" id="PTHR12459">
    <property type="entry name" value="TRANSMEMBRANE PROTEIN 135-RELATED"/>
    <property type="match status" value="1"/>
</dbReference>
<dbReference type="AlphaFoldDB" id="A0AA38H3F9"/>